<feature type="region of interest" description="Disordered" evidence="7">
    <location>
        <begin position="1228"/>
        <end position="1293"/>
    </location>
</feature>
<keyword evidence="2" id="KW-0436">Ligase</keyword>
<evidence type="ECO:0000256" key="8">
    <source>
        <dbReference type="SAM" id="SignalP"/>
    </source>
</evidence>
<dbReference type="Pfam" id="PF01171">
    <property type="entry name" value="ATP_bind_3"/>
    <property type="match status" value="1"/>
</dbReference>
<dbReference type="CDD" id="cd01992">
    <property type="entry name" value="TilS_N"/>
    <property type="match status" value="1"/>
</dbReference>
<feature type="compositionally biased region" description="Low complexity" evidence="7">
    <location>
        <begin position="1396"/>
        <end position="1405"/>
    </location>
</feature>
<feature type="compositionally biased region" description="Basic and acidic residues" evidence="7">
    <location>
        <begin position="944"/>
        <end position="953"/>
    </location>
</feature>
<dbReference type="VEuPathDB" id="ToxoDB:CSUI_002447"/>
<feature type="region of interest" description="Disordered" evidence="7">
    <location>
        <begin position="2281"/>
        <end position="2316"/>
    </location>
</feature>
<feature type="region of interest" description="Disordered" evidence="7">
    <location>
        <begin position="461"/>
        <end position="487"/>
    </location>
</feature>
<feature type="region of interest" description="Disordered" evidence="7">
    <location>
        <begin position="1793"/>
        <end position="1813"/>
    </location>
</feature>
<feature type="region of interest" description="Disordered" evidence="7">
    <location>
        <begin position="623"/>
        <end position="660"/>
    </location>
</feature>
<proteinExistence type="inferred from homology"/>
<feature type="region of interest" description="Disordered" evidence="7">
    <location>
        <begin position="1937"/>
        <end position="1981"/>
    </location>
</feature>
<dbReference type="OrthoDB" id="348391at2759"/>
<feature type="region of interest" description="Disordered" evidence="7">
    <location>
        <begin position="857"/>
        <end position="889"/>
    </location>
</feature>
<feature type="compositionally biased region" description="Polar residues" evidence="7">
    <location>
        <begin position="553"/>
        <end position="565"/>
    </location>
</feature>
<keyword evidence="8" id="KW-0732">Signal</keyword>
<evidence type="ECO:0000256" key="3">
    <source>
        <dbReference type="ARBA" id="ARBA00022694"/>
    </source>
</evidence>
<dbReference type="InterPro" id="IPR014729">
    <property type="entry name" value="Rossmann-like_a/b/a_fold"/>
</dbReference>
<feature type="compositionally biased region" description="Low complexity" evidence="7">
    <location>
        <begin position="1851"/>
        <end position="1873"/>
    </location>
</feature>
<evidence type="ECO:0000259" key="9">
    <source>
        <dbReference type="Pfam" id="PF01171"/>
    </source>
</evidence>
<feature type="compositionally biased region" description="Basic and acidic residues" evidence="7">
    <location>
        <begin position="1058"/>
        <end position="1068"/>
    </location>
</feature>
<feature type="domain" description="tRNA(Ile)-lysidine/2-thiocytidine synthase N-terminal" evidence="9">
    <location>
        <begin position="1663"/>
        <end position="1750"/>
    </location>
</feature>
<feature type="region of interest" description="Disordered" evidence="7">
    <location>
        <begin position="1199"/>
        <end position="1218"/>
    </location>
</feature>
<dbReference type="GO" id="GO:0008033">
    <property type="term" value="P:tRNA processing"/>
    <property type="evidence" value="ECO:0007669"/>
    <property type="project" value="UniProtKB-KW"/>
</dbReference>
<dbReference type="InterPro" id="IPR011063">
    <property type="entry name" value="TilS/TtcA_N"/>
</dbReference>
<dbReference type="PANTHER" id="PTHR43033:SF1">
    <property type="entry name" value="TRNA(ILE)-LYSIDINE SYNTHASE-RELATED"/>
    <property type="match status" value="1"/>
</dbReference>
<dbReference type="EMBL" id="MIGC01001033">
    <property type="protein sequence ID" value="PHJ23699.1"/>
    <property type="molecule type" value="Genomic_DNA"/>
</dbReference>
<feature type="region of interest" description="Disordered" evidence="7">
    <location>
        <begin position="940"/>
        <end position="976"/>
    </location>
</feature>
<dbReference type="SUPFAM" id="SSF52402">
    <property type="entry name" value="Adenine nucleotide alpha hydrolases-like"/>
    <property type="match status" value="2"/>
</dbReference>
<evidence type="ECO:0000256" key="2">
    <source>
        <dbReference type="ARBA" id="ARBA00022598"/>
    </source>
</evidence>
<dbReference type="InterPro" id="IPR012094">
    <property type="entry name" value="tRNA_Ile_lys_synt"/>
</dbReference>
<feature type="compositionally biased region" description="Polar residues" evidence="7">
    <location>
        <begin position="1275"/>
        <end position="1293"/>
    </location>
</feature>
<keyword evidence="4" id="KW-0547">Nucleotide-binding</keyword>
<feature type="region of interest" description="Disordered" evidence="7">
    <location>
        <begin position="1044"/>
        <end position="1084"/>
    </location>
</feature>
<dbReference type="PANTHER" id="PTHR43033">
    <property type="entry name" value="TRNA(ILE)-LYSIDINE SYNTHASE-RELATED"/>
    <property type="match status" value="1"/>
</dbReference>
<feature type="chain" id="PRO_5012767594" description="tRNA(Ile)-lysidine synthetase" evidence="8">
    <location>
        <begin position="37"/>
        <end position="2356"/>
    </location>
</feature>
<feature type="compositionally biased region" description="Basic and acidic residues" evidence="7">
    <location>
        <begin position="2282"/>
        <end position="2295"/>
    </location>
</feature>
<sequence length="2356" mass="256117">MAAFAVWRTSPPERGRRLTAGSGVLLLALALSTTLSGCVHCPVVMNLAPNKAESHGQLKALKPPFFFSGLGRWSGCPNIRAQQQPGYGQDTSPRRFNPHLLSSSPECTGSCTGEIRGSLAEGSSRLYWCTASHLASAVAPSSFVLSCFFFPSCSHAPSCRGGHADYRRDPHTTCLAFALYTGPTGNFFRVARGSPPAPHWRSTSFLFVSCHCAWRTDSKFCPSCLERKSSMSSARSPFCRPPLLSSTAGLNLSTNRTRIPARPLSSCVSDHNPERGTIPGLWDDGDGFATTRDARLRTGRTRVLHSPYCSFGLPSCASSSANELRDPGSLETYCSSFRSPGRVLPRRLSRQSALPMKGHQGYRKDSVFSQNGTCNHDWSGEGHWQACTHSLPCPTATPQRWRRLCRSKFPWQVAWSHKASRKEHALKRPLPFGRRRLVLTGERLFRGASFPSRIDLCSTASGQRVRGRNTRTDRTESRGTSCVVGSSPHSPDILALTHFREAGLPSDVSAPLRLPPIENLDNEDSTGIPQREHSWVHSPNDEAGAGNKDISRGTCSQGKSTQRSQWRAGFSPLSQPLRLISEQFSCSQQRRPPAPGLFSVVSPLIYLGSSVRPCNSDPYCSHKESSPTPLGRSLCRSLPHPPETRGSHRQLPPETDFSQAIQKADAVPEEAALKRHFGNLPADSDIERDIRVPGPPFCPLPFSQSGCARSHSLCRHAADSQRRPCVHPEHGMGRGLSHRNFPGLTRHLGPAGRPAPVSPSVPFYGAAARVSPSFPLCADSTGGFRSGSSSCADPPVPYQQNMKNADDASCIPTGPRPGSLLCAPDRALRLRTCRGPAEQGEYPATERLALRMLTQPENPDLRPAVASDSGYQSATRHEADAADGTHCSARRERDCSEGLSWISPYSELFAPLFLSSPPASLSSPESLVRGVASNISIEKRARKSKEDLSKDESVTSSHTSSEYLPVTLSSPNHASEAHATEASAALAIDAVESTLLSSLRTLVRVLHPHLVNDFRRPARHCAPVSERSQGELECALLNAPEASATKHPKVALQQEQRPAGETDSEKFMDASSSEKGNLGTHGSDDLQAAHRFAEGRAKMMGHASLAESFPAAKRECSEGGRNGICSPCRVASSVLPSASLHCSSPGSPSSLSSLARQADNRKYSSGPSPLPLFLLCCSAGSDSVALVHAFARLFSPRTVPQVSQTTNSAGSAGTQRSRCLSAPVLSPARLDAKDQSPPSKRLLLDTGGDSTVEIPDYDSAVGARLPSSRRVVQRPTGQPQENAPGSRINAQNTGDDKAFEADAAGANNKCTHALKGDKMLSSLSQWRLRTGLPSFPVHVVYFNHGLRPSAAAEAEFVRVLCDAYGFPFHLCSITDKSTQATFATTCAVPRPPKSSKPPITSTGSSQESSDQATGPQTGSLPLNETVSPNLSAASFSPQHFLREWRRRESAKLLERLLLLAGSQRQGERIDSGSEKDLRQTQICYQSRSERDSPGNSNDASSSLAPIHLPLQAWCGSFPKEAAPYAPYISSSMRRHLHQAYLESLSKCGRLPEKDAHIEPSQQQAREPPSVGVSLSDLSSRAGPGSELRAAAHAPPCEAVPDTSTDSGLSSQDDLVYQSLQKGNVAQPISGTEDVKERETKEDTSIHKQPDEYKQQLKVLPPLAYVVMAHHAGDQLETLLMKLLRGAHISNLGGMSTVSSLDDNAHRLAVFRPFLLVRKAQLQRYVRALGGTWMEDESNASTEKYPRNAFRLSLIPLLASLVDRRLPENTHGETDVCRLDERAFDSHPSCVPCSPLGGGVRGSPDTQPTTSVDPAAEEITRQHVRAPLRMPLFLSELPGPRQSSRRAEGKGASPHVPHSSSRVRSSAKAALSASVQQVQPGCREQLYAPPGGDPQEKHGVGSSLPDSSALSQLSSLRATKGALAEATMAAAALSRLASSLSESDRTPNEVENLEQPRLGGMHQPAQRPYSGITPVPNEQEGEVKGKLGIPLSHSQEVHAGESSSSTKQLDLDRARTERQQLCDSLRQELKRFGLRKTHHNLNEDQHTPPAEEELLNFLQRVPVHKALLRLRPQNGTYATEDQNLLSAIAEVAAQIYGHSRSVEALVRRGAALARQSAALQEWIDVEATAWEERHIHDKELRPTFGTSASAPGAVDWKTSGHQRRQFSPGAPGSLPRDHLKGRETEADVKQETAESVPENACSDKQHVTGASTVRSHDFTRESPSERFPLEAWQNEVPSLFLQQQLLHRWLRRASGGTLTLSFSSLEALVSVLLSRKPSHLSKKQREETAEQLEQVRRRNNIQEGAWGTGRHSNETERPSWVPTTLLHRGRGDLWHVNLPGRFTVVEYQRYLYLMRDP</sequence>
<feature type="compositionally biased region" description="Basic and acidic residues" evidence="7">
    <location>
        <begin position="1632"/>
        <end position="1649"/>
    </location>
</feature>
<keyword evidence="11" id="KW-1185">Reference proteome</keyword>
<feature type="compositionally biased region" description="Basic and acidic residues" evidence="7">
    <location>
        <begin position="2174"/>
        <end position="2191"/>
    </location>
</feature>
<keyword evidence="5" id="KW-0067">ATP-binding</keyword>
<feature type="compositionally biased region" description="Polar residues" evidence="7">
    <location>
        <begin position="1406"/>
        <end position="1428"/>
    </location>
</feature>
<organism evidence="10 11">
    <name type="scientific">Cystoisospora suis</name>
    <dbReference type="NCBI Taxonomy" id="483139"/>
    <lineage>
        <taxon>Eukaryota</taxon>
        <taxon>Sar</taxon>
        <taxon>Alveolata</taxon>
        <taxon>Apicomplexa</taxon>
        <taxon>Conoidasida</taxon>
        <taxon>Coccidia</taxon>
        <taxon>Eucoccidiorida</taxon>
        <taxon>Eimeriorina</taxon>
        <taxon>Sarcocystidae</taxon>
        <taxon>Cystoisospora</taxon>
    </lineage>
</organism>
<evidence type="ECO:0000256" key="6">
    <source>
        <dbReference type="ARBA" id="ARBA00048539"/>
    </source>
</evidence>
<name>A0A2C6L6E8_9APIC</name>
<evidence type="ECO:0000256" key="4">
    <source>
        <dbReference type="ARBA" id="ARBA00022741"/>
    </source>
</evidence>
<feature type="region of interest" description="Disordered" evidence="7">
    <location>
        <begin position="1556"/>
        <end position="1649"/>
    </location>
</feature>
<comment type="catalytic activity">
    <reaction evidence="6">
        <text>cytidine(34) in tRNA(Ile2) + L-lysine + ATP = lysidine(34) in tRNA(Ile2) + AMP + diphosphate + H(+)</text>
        <dbReference type="Rhea" id="RHEA:43744"/>
        <dbReference type="Rhea" id="RHEA-COMP:10625"/>
        <dbReference type="Rhea" id="RHEA-COMP:10670"/>
        <dbReference type="ChEBI" id="CHEBI:15378"/>
        <dbReference type="ChEBI" id="CHEBI:30616"/>
        <dbReference type="ChEBI" id="CHEBI:32551"/>
        <dbReference type="ChEBI" id="CHEBI:33019"/>
        <dbReference type="ChEBI" id="CHEBI:82748"/>
        <dbReference type="ChEBI" id="CHEBI:83665"/>
        <dbReference type="ChEBI" id="CHEBI:456215"/>
        <dbReference type="EC" id="6.3.4.19"/>
    </reaction>
</comment>
<evidence type="ECO:0000313" key="10">
    <source>
        <dbReference type="EMBL" id="PHJ23699.1"/>
    </source>
</evidence>
<dbReference type="EC" id="6.3.4.19" evidence="1"/>
<keyword evidence="3" id="KW-0819">tRNA processing</keyword>
<dbReference type="GO" id="GO:0032267">
    <property type="term" value="F:tRNA(Ile)-lysidine synthase activity"/>
    <property type="evidence" value="ECO:0007669"/>
    <property type="project" value="UniProtKB-EC"/>
</dbReference>
<dbReference type="GeneID" id="94425859"/>
<dbReference type="Gene3D" id="3.40.50.620">
    <property type="entry name" value="HUPs"/>
    <property type="match status" value="2"/>
</dbReference>
<evidence type="ECO:0000256" key="1">
    <source>
        <dbReference type="ARBA" id="ARBA00013267"/>
    </source>
</evidence>
<comment type="caution">
    <text evidence="10">The sequence shown here is derived from an EMBL/GenBank/DDBJ whole genome shotgun (WGS) entry which is preliminary data.</text>
</comment>
<dbReference type="RefSeq" id="XP_067925374.1">
    <property type="nucleotide sequence ID" value="XM_068062648.1"/>
</dbReference>
<reference evidence="10 11" key="1">
    <citation type="journal article" date="2017" name="Int. J. Parasitol.">
        <title>The genome of the protozoan parasite Cystoisospora suis and a reverse vaccinology approach to identify vaccine candidates.</title>
        <authorList>
            <person name="Palmieri N."/>
            <person name="Shrestha A."/>
            <person name="Ruttkowski B."/>
            <person name="Beck T."/>
            <person name="Vogl C."/>
            <person name="Tomley F."/>
            <person name="Blake D.P."/>
            <person name="Joachim A."/>
        </authorList>
    </citation>
    <scope>NUCLEOTIDE SEQUENCE [LARGE SCALE GENOMIC DNA]</scope>
    <source>
        <strain evidence="10 11">Wien I</strain>
    </source>
</reference>
<protein>
    <recommendedName>
        <fullName evidence="1">tRNA(Ile)-lysidine synthetase</fullName>
        <ecNumber evidence="1">6.3.4.19</ecNumber>
    </recommendedName>
</protein>
<dbReference type="GO" id="GO:0005524">
    <property type="term" value="F:ATP binding"/>
    <property type="evidence" value="ECO:0007669"/>
    <property type="project" value="UniProtKB-KW"/>
</dbReference>
<feature type="region of interest" description="Disordered" evidence="7">
    <location>
        <begin position="1829"/>
        <end position="1907"/>
    </location>
</feature>
<dbReference type="Proteomes" id="UP000221165">
    <property type="component" value="Unassembled WGS sequence"/>
</dbReference>
<feature type="compositionally biased region" description="Polar residues" evidence="7">
    <location>
        <begin position="1601"/>
        <end position="1629"/>
    </location>
</feature>
<dbReference type="InterPro" id="IPR012795">
    <property type="entry name" value="tRNA_Ile_lys_synt_N"/>
</dbReference>
<feature type="signal peptide" evidence="8">
    <location>
        <begin position="1"/>
        <end position="36"/>
    </location>
</feature>
<feature type="region of interest" description="Disordered" evidence="7">
    <location>
        <begin position="1387"/>
        <end position="1428"/>
    </location>
</feature>
<evidence type="ECO:0000256" key="5">
    <source>
        <dbReference type="ARBA" id="ARBA00022840"/>
    </source>
</evidence>
<accession>A0A2C6L6E8</accession>
<feature type="compositionally biased region" description="Polar residues" evidence="7">
    <location>
        <begin position="478"/>
        <end position="487"/>
    </location>
</feature>
<feature type="region of interest" description="Disordered" evidence="7">
    <location>
        <begin position="515"/>
        <end position="568"/>
    </location>
</feature>
<feature type="region of interest" description="Disordered" evidence="7">
    <location>
        <begin position="2140"/>
        <end position="2221"/>
    </location>
</feature>
<dbReference type="HAMAP" id="MF_01161">
    <property type="entry name" value="tRNA_Ile_lys_synt"/>
    <property type="match status" value="1"/>
</dbReference>
<evidence type="ECO:0000256" key="7">
    <source>
        <dbReference type="SAM" id="MobiDB-lite"/>
    </source>
</evidence>
<evidence type="ECO:0000313" key="11">
    <source>
        <dbReference type="Proteomes" id="UP000221165"/>
    </source>
</evidence>
<gene>
    <name evidence="10" type="ORF">CSUI_002447</name>
</gene>
<feature type="compositionally biased region" description="Polar residues" evidence="7">
    <location>
        <begin position="954"/>
        <end position="972"/>
    </location>
</feature>